<dbReference type="AlphaFoldDB" id="A0A5J4UGH8"/>
<protein>
    <recommendedName>
        <fullName evidence="1">Zinc finger Sec23/Sec24-type domain-containing protein</fullName>
    </recommendedName>
</protein>
<dbReference type="GO" id="GO:0090110">
    <property type="term" value="P:COPII-coated vesicle cargo loading"/>
    <property type="evidence" value="ECO:0007669"/>
    <property type="project" value="TreeGrafter"/>
</dbReference>
<dbReference type="GO" id="GO:0006886">
    <property type="term" value="P:intracellular protein transport"/>
    <property type="evidence" value="ECO:0007669"/>
    <property type="project" value="InterPro"/>
</dbReference>
<accession>A0A5J4UGH8</accession>
<sequence>MTFINLLITKTRIPVSRKSPGEDPLRCRSCMAYVNPFAPLIQAGTELIRPFCEVTNQVSGKYYALLDRNVLRRDANDRPEFYHGSV</sequence>
<dbReference type="Proteomes" id="UP000324800">
    <property type="component" value="Unassembled WGS sequence"/>
</dbReference>
<dbReference type="SUPFAM" id="SSF82919">
    <property type="entry name" value="Zn-finger domain of Sec23/24"/>
    <property type="match status" value="1"/>
</dbReference>
<dbReference type="Gene3D" id="2.30.30.380">
    <property type="entry name" value="Zn-finger domain of Sec23/24"/>
    <property type="match status" value="1"/>
</dbReference>
<reference evidence="2 3" key="1">
    <citation type="submission" date="2019-03" db="EMBL/GenBank/DDBJ databases">
        <title>Single cell metagenomics reveals metabolic interactions within the superorganism composed of flagellate Streblomastix strix and complex community of Bacteroidetes bacteria on its surface.</title>
        <authorList>
            <person name="Treitli S.C."/>
            <person name="Kolisko M."/>
            <person name="Husnik F."/>
            <person name="Keeling P."/>
            <person name="Hampl V."/>
        </authorList>
    </citation>
    <scope>NUCLEOTIDE SEQUENCE [LARGE SCALE GENOMIC DNA]</scope>
    <source>
        <strain evidence="2">ST1C</strain>
    </source>
</reference>
<dbReference type="GO" id="GO:0030127">
    <property type="term" value="C:COPII vesicle coat"/>
    <property type="evidence" value="ECO:0007669"/>
    <property type="project" value="InterPro"/>
</dbReference>
<dbReference type="InterPro" id="IPR006895">
    <property type="entry name" value="Znf_Sec23_Sec24"/>
</dbReference>
<evidence type="ECO:0000259" key="1">
    <source>
        <dbReference type="Pfam" id="PF04810"/>
    </source>
</evidence>
<evidence type="ECO:0000313" key="3">
    <source>
        <dbReference type="Proteomes" id="UP000324800"/>
    </source>
</evidence>
<dbReference type="GO" id="GO:0008270">
    <property type="term" value="F:zinc ion binding"/>
    <property type="evidence" value="ECO:0007669"/>
    <property type="project" value="InterPro"/>
</dbReference>
<comment type="caution">
    <text evidence="2">The sequence shown here is derived from an EMBL/GenBank/DDBJ whole genome shotgun (WGS) entry which is preliminary data.</text>
</comment>
<dbReference type="InterPro" id="IPR036174">
    <property type="entry name" value="Znf_Sec23_Sec24_sf"/>
</dbReference>
<gene>
    <name evidence="2" type="ORF">EZS28_035312</name>
</gene>
<dbReference type="OrthoDB" id="49016at2759"/>
<feature type="non-terminal residue" evidence="2">
    <location>
        <position position="86"/>
    </location>
</feature>
<dbReference type="InterPro" id="IPR050550">
    <property type="entry name" value="SEC23_SEC24_subfamily"/>
</dbReference>
<evidence type="ECO:0000313" key="2">
    <source>
        <dbReference type="EMBL" id="KAA6369161.1"/>
    </source>
</evidence>
<dbReference type="Pfam" id="PF04810">
    <property type="entry name" value="zf-Sec23_Sec24"/>
    <property type="match status" value="1"/>
</dbReference>
<name>A0A5J4UGH8_9EUKA</name>
<feature type="domain" description="Zinc finger Sec23/Sec24-type" evidence="1">
    <location>
        <begin position="24"/>
        <end position="62"/>
    </location>
</feature>
<organism evidence="2 3">
    <name type="scientific">Streblomastix strix</name>
    <dbReference type="NCBI Taxonomy" id="222440"/>
    <lineage>
        <taxon>Eukaryota</taxon>
        <taxon>Metamonada</taxon>
        <taxon>Preaxostyla</taxon>
        <taxon>Oxymonadida</taxon>
        <taxon>Streblomastigidae</taxon>
        <taxon>Streblomastix</taxon>
    </lineage>
</organism>
<dbReference type="EMBL" id="SNRW01016631">
    <property type="protein sequence ID" value="KAA6369161.1"/>
    <property type="molecule type" value="Genomic_DNA"/>
</dbReference>
<dbReference type="GO" id="GO:0070971">
    <property type="term" value="C:endoplasmic reticulum exit site"/>
    <property type="evidence" value="ECO:0007669"/>
    <property type="project" value="TreeGrafter"/>
</dbReference>
<dbReference type="PANTHER" id="PTHR13803">
    <property type="entry name" value="SEC24-RELATED PROTEIN"/>
    <property type="match status" value="1"/>
</dbReference>
<proteinExistence type="predicted"/>
<dbReference type="GO" id="GO:0000149">
    <property type="term" value="F:SNARE binding"/>
    <property type="evidence" value="ECO:0007669"/>
    <property type="project" value="TreeGrafter"/>
</dbReference>